<name>A0A9E6SX80_9PROT</name>
<sequence length="354" mass="40598">MVEATDSLTPGADYLLVEIRALIEDARRQVARAANGALTLTYWRIGKRLLAENLTDGRAEYGQRILVSLAQELEREFGKGFSYSALTRMARFAEQFPDERILVSLIQELTWTHFLALLPLKDALTREFYAEMCRVERWSVRALRQKIDGMLFERTALSKNSEEVIRQELATLRDGRMTPDLVFRDPYLLDFLGLAGAYSEKDLELAILREMESVLLELGSGFCFVARQKRMSVGKDDFYLDLLFYHRHLRRLVAVELKLESFQPAHTGQMELYLRWLDKHERAPGEEAPIGLILCAGADAEQVELLQLDEKSIHVAEYLTELPPANVLRERLHRAIAYARERVAVLPMPEGDNV</sequence>
<dbReference type="EMBL" id="CP071137">
    <property type="protein sequence ID" value="QWY77138.1"/>
    <property type="molecule type" value="Genomic_DNA"/>
</dbReference>
<dbReference type="PANTHER" id="PTHR30547:SF5">
    <property type="entry name" value="NUCLEASE YHCG-RELATED"/>
    <property type="match status" value="1"/>
</dbReference>
<dbReference type="InterPro" id="IPR053148">
    <property type="entry name" value="PD-DEXK-like_domain"/>
</dbReference>
<evidence type="ECO:0000313" key="3">
    <source>
        <dbReference type="EMBL" id="QWY77138.1"/>
    </source>
</evidence>
<proteinExistence type="predicted"/>
<protein>
    <submittedName>
        <fullName evidence="3">DUF1016 family protein</fullName>
    </submittedName>
</protein>
<feature type="domain" description="YhcG N-terminal" evidence="2">
    <location>
        <begin position="18"/>
        <end position="154"/>
    </location>
</feature>
<feature type="domain" description="YhcG PDDEXK nuclease" evidence="1">
    <location>
        <begin position="182"/>
        <end position="328"/>
    </location>
</feature>
<dbReference type="GO" id="GO:0003676">
    <property type="term" value="F:nucleic acid binding"/>
    <property type="evidence" value="ECO:0007669"/>
    <property type="project" value="InterPro"/>
</dbReference>
<dbReference type="RefSeq" id="WP_273144318.1">
    <property type="nucleotide sequence ID" value="NZ_CP053675.1"/>
</dbReference>
<evidence type="ECO:0000259" key="1">
    <source>
        <dbReference type="Pfam" id="PF06250"/>
    </source>
</evidence>
<dbReference type="AlphaFoldDB" id="A0A9E6SX80"/>
<accession>A0A9E6SX80</accession>
<dbReference type="Gene3D" id="3.40.1350.10">
    <property type="match status" value="1"/>
</dbReference>
<dbReference type="Pfam" id="PF06250">
    <property type="entry name" value="YhcG_C"/>
    <property type="match status" value="1"/>
</dbReference>
<dbReference type="PANTHER" id="PTHR30547">
    <property type="entry name" value="UNCHARACTERIZED PROTEIN YHCG-RELATED"/>
    <property type="match status" value="1"/>
</dbReference>
<dbReference type="Pfam" id="PF17761">
    <property type="entry name" value="DUF1016_N"/>
    <property type="match status" value="1"/>
</dbReference>
<dbReference type="InterPro" id="IPR041527">
    <property type="entry name" value="YhcG_N"/>
</dbReference>
<dbReference type="InterPro" id="IPR009362">
    <property type="entry name" value="YhcG_C"/>
</dbReference>
<organism evidence="3 4">
    <name type="scientific">Ferrovum myxofaciens</name>
    <dbReference type="NCBI Taxonomy" id="416213"/>
    <lineage>
        <taxon>Bacteria</taxon>
        <taxon>Pseudomonadati</taxon>
        <taxon>Pseudomonadota</taxon>
        <taxon>Betaproteobacteria</taxon>
        <taxon>Ferrovales</taxon>
        <taxon>Ferrovaceae</taxon>
        <taxon>Ferrovum</taxon>
    </lineage>
</organism>
<gene>
    <name evidence="3" type="ORF">JZL65_11790</name>
</gene>
<dbReference type="InterPro" id="IPR011856">
    <property type="entry name" value="tRNA_endonuc-like_dom_sf"/>
</dbReference>
<dbReference type="Proteomes" id="UP000683551">
    <property type="component" value="Chromosome"/>
</dbReference>
<evidence type="ECO:0000313" key="4">
    <source>
        <dbReference type="Proteomes" id="UP000683551"/>
    </source>
</evidence>
<reference evidence="3" key="1">
    <citation type="submission" date="2021-02" db="EMBL/GenBank/DDBJ databases">
        <title>Comparative genomics of Ferrovum myxofaciens strains, predominant extremophile bacteria forming large biofilm stalactites in acid mine ecosystems.</title>
        <authorList>
            <person name="Burkartova K."/>
            <person name="Ridl J."/>
            <person name="Pajer P."/>
            <person name="Falteisek L."/>
        </authorList>
    </citation>
    <scope>NUCLEOTIDE SEQUENCE</scope>
    <source>
        <strain evidence="3">MI1III</strain>
    </source>
</reference>
<evidence type="ECO:0000259" key="2">
    <source>
        <dbReference type="Pfam" id="PF17761"/>
    </source>
</evidence>